<evidence type="ECO:0000313" key="15">
    <source>
        <dbReference type="EMBL" id="KAF7833483.1"/>
    </source>
</evidence>
<keyword evidence="5 12" id="KW-0812">Transmembrane</keyword>
<dbReference type="PANTHER" id="PTHR12266">
    <property type="entry name" value="NA+/CA2+ K+ INDEPENDENT EXCHANGER"/>
    <property type="match status" value="1"/>
</dbReference>
<evidence type="ECO:0000256" key="9">
    <source>
        <dbReference type="ARBA" id="ARBA00023136"/>
    </source>
</evidence>
<dbReference type="GO" id="GO:0008324">
    <property type="term" value="F:monoatomic cation transmembrane transporter activity"/>
    <property type="evidence" value="ECO:0007669"/>
    <property type="project" value="TreeGrafter"/>
</dbReference>
<feature type="transmembrane region" description="Helical" evidence="12">
    <location>
        <begin position="252"/>
        <end position="273"/>
    </location>
</feature>
<gene>
    <name evidence="15" type="ORF">G2W53_015816</name>
</gene>
<dbReference type="AlphaFoldDB" id="A0A834WVN1"/>
<dbReference type="GO" id="GO:0015297">
    <property type="term" value="F:antiporter activity"/>
    <property type="evidence" value="ECO:0007669"/>
    <property type="project" value="UniProtKB-KW"/>
</dbReference>
<keyword evidence="3" id="KW-0050">Antiport</keyword>
<sequence length="1275" mass="143422">MLNGLFGSRHRKFRGIFNGLCAVVLFLFFYNRQDIIRNPLLRQSAYFVNHRLPSRAVSKDGSSSYFTVIHRRMVEIGVNSSSIVDEPHENDVIPVNNAGFCSGLFHHDGYASPCEYLKANPQCNSGGFLDYIRFLYCTCQNFSALGYLVLGIWLAALFYLLGNTAADFFCPSLEHLSRLLRLPPTVAGVVLLPLGNGAPDVFSSIAAFVGTDTGEVGLNSVLGGALFVTCVVVGTVSLCVSERGVQIDRRCFVRDVSFFLFTLLSLLLILIVGKISVGAAIAFVSIYVVYAFFVAANELFWKHARRLKLDAVKPLLPVHGGMFSLGSEEENTVYSSLLDVDTEGDPPHLPPSLPQWMWSSNVAIYSNQANKVNMVDDERPPWGWSDGTEENNSTFTVSKLFLMMEMPLTIPRRLTIPMVNEEVWSKTYAVASASLAPILLALLWNTQDNVSYLSTVLSYCIGGVVGCTLGILAYKYTLSDYPPRRFLIPWVLGGFVMSIVWFYIIANELVALLVSFGVILGINPSILGLTVLAWGNSMGDLMSNVTLAINGEGGVQIALSGCYAGPMFNTLVGLGISMLLGAWSVKPESYVVPEDHSLFYTMGFLISGLLWALVVLPRNDMHPDRKLGLGLITLYLIFLSFRLCIAMGLISMAGLRPSSFFRSNRSSYAKDFHQVLDKVGVIELPTKGNFFTRTNNRTGLDAVWEKLDRAICNLRWLDDFPRYLVEVFPIAASDHSPLCVSTDNNVLGHKNHFRIHSIQLEDGTWINSQEHISQNCIDYFKEIYTDSSCRDPERCRIYIKAADISKLTSQHLDILNKPFTKMEIKSVVFQMNGSKAPGPDGFPPSFYQHLWPNIESDIIAMFPNHWIQMLKQCITTTSLRVLVNGRPTDPFYPHCGLRHGDPLSPYLFILGFNVLSQSLINYQTQGRLQGIKICKDAPRINHLLLSKAEADKCNSIISNFVWGGLDYKSNPHMVSWEKICQPIHLGGLGVKNMHDFNIALLAKQLWRIIENPSSLFSIVMISKYDDPRVHGDFKCPQTASPSWKCIYAAKDLIMPHLKWVIGTGEKVSISNPYWYNNICNSEGIIHVNHLIDHAGHWKRKIVRGMYNAEDAKQILSLNTSHHQNEDYLIWDGNQKERYTVKDGYNNLRSNKYKDLNHLHFKNWAALWKLIVPPKIIFFTWKLSHESLLLGQNLVQRNFWVPGMCPFGCQEIESAAHIFKDCPFAKVVWIASPLGVRTSSIQGNFTRWINSLMQEYRREDMESEHIHIVEQVLIIA</sequence>
<dbReference type="FunFam" id="1.20.1420.30:FF:000028">
    <property type="entry name" value="Cation/calcium exchanger 5"/>
    <property type="match status" value="1"/>
</dbReference>
<keyword evidence="10" id="KW-0739">Sodium transport</keyword>
<feature type="domain" description="Reverse transcriptase zinc-binding" evidence="14">
    <location>
        <begin position="1138"/>
        <end position="1228"/>
    </location>
</feature>
<evidence type="ECO:0000256" key="3">
    <source>
        <dbReference type="ARBA" id="ARBA00022449"/>
    </source>
</evidence>
<feature type="transmembrane region" description="Helical" evidence="12">
    <location>
        <begin position="486"/>
        <end position="504"/>
    </location>
</feature>
<dbReference type="InterPro" id="IPR026960">
    <property type="entry name" value="RVT-Znf"/>
</dbReference>
<feature type="transmembrane region" description="Helical" evidence="12">
    <location>
        <begin position="567"/>
        <end position="585"/>
    </location>
</feature>
<evidence type="ECO:0000259" key="13">
    <source>
        <dbReference type="Pfam" id="PF01699"/>
    </source>
</evidence>
<comment type="caution">
    <text evidence="15">The sequence shown here is derived from an EMBL/GenBank/DDBJ whole genome shotgun (WGS) entry which is preliminary data.</text>
</comment>
<feature type="transmembrane region" description="Helical" evidence="12">
    <location>
        <begin position="510"/>
        <end position="534"/>
    </location>
</feature>
<feature type="domain" description="Sodium/calcium exchanger membrane region" evidence="13">
    <location>
        <begin position="491"/>
        <end position="642"/>
    </location>
</feature>
<protein>
    <submittedName>
        <fullName evidence="15">Cation/calcium exchanger 4-like</fullName>
    </submittedName>
</protein>
<dbReference type="Proteomes" id="UP000634136">
    <property type="component" value="Unassembled WGS sequence"/>
</dbReference>
<dbReference type="OrthoDB" id="407410at2759"/>
<evidence type="ECO:0000256" key="7">
    <source>
        <dbReference type="ARBA" id="ARBA00022989"/>
    </source>
</evidence>
<reference evidence="15" key="1">
    <citation type="submission" date="2020-09" db="EMBL/GenBank/DDBJ databases">
        <title>Genome-Enabled Discovery of Anthraquinone Biosynthesis in Senna tora.</title>
        <authorList>
            <person name="Kang S.-H."/>
            <person name="Pandey R.P."/>
            <person name="Lee C.-M."/>
            <person name="Sim J.-S."/>
            <person name="Jeong J.-T."/>
            <person name="Choi B.-S."/>
            <person name="Jung M."/>
            <person name="Ginzburg D."/>
            <person name="Zhao K."/>
            <person name="Won S.Y."/>
            <person name="Oh T.-J."/>
            <person name="Yu Y."/>
            <person name="Kim N.-H."/>
            <person name="Lee O.R."/>
            <person name="Lee T.-H."/>
            <person name="Bashyal P."/>
            <person name="Kim T.-S."/>
            <person name="Lee W.-H."/>
            <person name="Kawkins C."/>
            <person name="Kim C.-K."/>
            <person name="Kim J.S."/>
            <person name="Ahn B.O."/>
            <person name="Rhee S.Y."/>
            <person name="Sohng J.K."/>
        </authorList>
    </citation>
    <scope>NUCLEOTIDE SEQUENCE</scope>
    <source>
        <tissue evidence="15">Leaf</tissue>
    </source>
</reference>
<evidence type="ECO:0000256" key="11">
    <source>
        <dbReference type="ARBA" id="ARBA00038187"/>
    </source>
</evidence>
<keyword evidence="4" id="KW-0633">Potassium transport</keyword>
<evidence type="ECO:0000256" key="6">
    <source>
        <dbReference type="ARBA" id="ARBA00022958"/>
    </source>
</evidence>
<keyword evidence="8" id="KW-0915">Sodium</keyword>
<feature type="transmembrane region" description="Helical" evidence="12">
    <location>
        <begin position="628"/>
        <end position="655"/>
    </location>
</feature>
<keyword evidence="9 12" id="KW-0472">Membrane</keyword>
<dbReference type="InterPro" id="IPR004837">
    <property type="entry name" value="NaCa_Exmemb"/>
</dbReference>
<dbReference type="Pfam" id="PF01699">
    <property type="entry name" value="Na_Ca_ex"/>
    <property type="match status" value="2"/>
</dbReference>
<keyword evidence="7 12" id="KW-1133">Transmembrane helix</keyword>
<feature type="transmembrane region" description="Helical" evidence="12">
    <location>
        <begin position="12"/>
        <end position="30"/>
    </location>
</feature>
<accession>A0A834WVN1</accession>
<evidence type="ECO:0000259" key="14">
    <source>
        <dbReference type="Pfam" id="PF13966"/>
    </source>
</evidence>
<feature type="domain" description="Sodium/calcium exchanger membrane region" evidence="13">
    <location>
        <begin position="151"/>
        <end position="294"/>
    </location>
</feature>
<evidence type="ECO:0000256" key="5">
    <source>
        <dbReference type="ARBA" id="ARBA00022692"/>
    </source>
</evidence>
<evidence type="ECO:0000256" key="12">
    <source>
        <dbReference type="SAM" id="Phobius"/>
    </source>
</evidence>
<evidence type="ECO:0000256" key="4">
    <source>
        <dbReference type="ARBA" id="ARBA00022538"/>
    </source>
</evidence>
<dbReference type="InterPro" id="IPR051359">
    <property type="entry name" value="CaCA_antiporter"/>
</dbReference>
<keyword evidence="10" id="KW-0406">Ion transport</keyword>
<evidence type="ECO:0000256" key="2">
    <source>
        <dbReference type="ARBA" id="ARBA00022448"/>
    </source>
</evidence>
<organism evidence="15 16">
    <name type="scientific">Senna tora</name>
    <dbReference type="NCBI Taxonomy" id="362788"/>
    <lineage>
        <taxon>Eukaryota</taxon>
        <taxon>Viridiplantae</taxon>
        <taxon>Streptophyta</taxon>
        <taxon>Embryophyta</taxon>
        <taxon>Tracheophyta</taxon>
        <taxon>Spermatophyta</taxon>
        <taxon>Magnoliopsida</taxon>
        <taxon>eudicotyledons</taxon>
        <taxon>Gunneridae</taxon>
        <taxon>Pentapetalae</taxon>
        <taxon>rosids</taxon>
        <taxon>fabids</taxon>
        <taxon>Fabales</taxon>
        <taxon>Fabaceae</taxon>
        <taxon>Caesalpinioideae</taxon>
        <taxon>Cassia clade</taxon>
        <taxon>Senna</taxon>
    </lineage>
</organism>
<feature type="transmembrane region" description="Helical" evidence="12">
    <location>
        <begin position="279"/>
        <end position="300"/>
    </location>
</feature>
<evidence type="ECO:0000256" key="8">
    <source>
        <dbReference type="ARBA" id="ARBA00023053"/>
    </source>
</evidence>
<dbReference type="InterPro" id="IPR044880">
    <property type="entry name" value="NCX_ion-bd_dom_sf"/>
</dbReference>
<comment type="similarity">
    <text evidence="11">Belongs to the Ca(2+):cation antiporter (CaCA) (TC 2.A.19) family. Cation/calcium exchanger (CCX) subfamily.</text>
</comment>
<feature type="transmembrane region" description="Helical" evidence="12">
    <location>
        <begin position="597"/>
        <end position="616"/>
    </location>
</feature>
<name>A0A834WVN1_9FABA</name>
<proteinExistence type="inferred from homology"/>
<dbReference type="GO" id="GO:0006813">
    <property type="term" value="P:potassium ion transport"/>
    <property type="evidence" value="ECO:0007669"/>
    <property type="project" value="UniProtKB-KW"/>
</dbReference>
<keyword evidence="6" id="KW-0630">Potassium</keyword>
<feature type="transmembrane region" description="Helical" evidence="12">
    <location>
        <begin position="142"/>
        <end position="161"/>
    </location>
</feature>
<feature type="transmembrane region" description="Helical" evidence="12">
    <location>
        <begin position="221"/>
        <end position="240"/>
    </location>
</feature>
<dbReference type="Pfam" id="PF13966">
    <property type="entry name" value="zf-RVT"/>
    <property type="match status" value="1"/>
</dbReference>
<dbReference type="GO" id="GO:0006814">
    <property type="term" value="P:sodium ion transport"/>
    <property type="evidence" value="ECO:0007669"/>
    <property type="project" value="UniProtKB-KW"/>
</dbReference>
<comment type="subcellular location">
    <subcellularLocation>
        <location evidence="1">Membrane</location>
        <topology evidence="1">Multi-pass membrane protein</topology>
    </subcellularLocation>
</comment>
<dbReference type="Gene3D" id="1.20.1420.30">
    <property type="entry name" value="NCX, central ion-binding region"/>
    <property type="match status" value="2"/>
</dbReference>
<evidence type="ECO:0000256" key="10">
    <source>
        <dbReference type="ARBA" id="ARBA00023201"/>
    </source>
</evidence>
<dbReference type="GO" id="GO:0016020">
    <property type="term" value="C:membrane"/>
    <property type="evidence" value="ECO:0007669"/>
    <property type="project" value="UniProtKB-SubCell"/>
</dbReference>
<keyword evidence="2" id="KW-0813">Transport</keyword>
<dbReference type="PANTHER" id="PTHR12266:SF0">
    <property type="entry name" value="MITOCHONDRIAL SODIUM_CALCIUM EXCHANGER PROTEIN"/>
    <property type="match status" value="1"/>
</dbReference>
<evidence type="ECO:0000313" key="16">
    <source>
        <dbReference type="Proteomes" id="UP000634136"/>
    </source>
</evidence>
<dbReference type="EMBL" id="JAAIUW010000005">
    <property type="protein sequence ID" value="KAF7833483.1"/>
    <property type="molecule type" value="Genomic_DNA"/>
</dbReference>
<feature type="transmembrane region" description="Helical" evidence="12">
    <location>
        <begin position="456"/>
        <end position="474"/>
    </location>
</feature>
<keyword evidence="16" id="KW-1185">Reference proteome</keyword>
<feature type="transmembrane region" description="Helical" evidence="12">
    <location>
        <begin position="423"/>
        <end position="444"/>
    </location>
</feature>
<evidence type="ECO:0000256" key="1">
    <source>
        <dbReference type="ARBA" id="ARBA00004141"/>
    </source>
</evidence>